<keyword evidence="4" id="KW-0747">Spliceosome</keyword>
<keyword evidence="11" id="KW-1185">Reference proteome</keyword>
<gene>
    <name evidence="10" type="ORF">OSB1V03_LOCUS787</name>
</gene>
<dbReference type="Pfam" id="PF12457">
    <property type="entry name" value="TIP_N"/>
    <property type="match status" value="1"/>
</dbReference>
<evidence type="ECO:0000256" key="6">
    <source>
        <dbReference type="ARBA" id="ARBA00023242"/>
    </source>
</evidence>
<dbReference type="OrthoDB" id="4822at2759"/>
<evidence type="ECO:0000256" key="1">
    <source>
        <dbReference type="ARBA" id="ARBA00004123"/>
    </source>
</evidence>
<evidence type="ECO:0000256" key="7">
    <source>
        <dbReference type="SAM" id="Coils"/>
    </source>
</evidence>
<organism evidence="10">
    <name type="scientific">Medioppia subpectinata</name>
    <dbReference type="NCBI Taxonomy" id="1979941"/>
    <lineage>
        <taxon>Eukaryota</taxon>
        <taxon>Metazoa</taxon>
        <taxon>Ecdysozoa</taxon>
        <taxon>Arthropoda</taxon>
        <taxon>Chelicerata</taxon>
        <taxon>Arachnida</taxon>
        <taxon>Acari</taxon>
        <taxon>Acariformes</taxon>
        <taxon>Sarcoptiformes</taxon>
        <taxon>Oribatida</taxon>
        <taxon>Brachypylina</taxon>
        <taxon>Oppioidea</taxon>
        <taxon>Oppiidae</taxon>
        <taxon>Medioppia</taxon>
    </lineage>
</organism>
<comment type="subcellular location">
    <subcellularLocation>
        <location evidence="1">Nucleus</location>
    </subcellularLocation>
</comment>
<evidence type="ECO:0000313" key="10">
    <source>
        <dbReference type="EMBL" id="CAD7620297.1"/>
    </source>
</evidence>
<keyword evidence="7" id="KW-0175">Coiled coil</keyword>
<dbReference type="InterPro" id="IPR045211">
    <property type="entry name" value="TFP11/STIP/Ntr1"/>
</dbReference>
<evidence type="ECO:0000256" key="5">
    <source>
        <dbReference type="ARBA" id="ARBA00023187"/>
    </source>
</evidence>
<dbReference type="EMBL" id="CAJPIZ010000194">
    <property type="protein sequence ID" value="CAG2100727.1"/>
    <property type="molecule type" value="Genomic_DNA"/>
</dbReference>
<accession>A0A7R9PTN8</accession>
<evidence type="ECO:0000256" key="3">
    <source>
        <dbReference type="ARBA" id="ARBA00022664"/>
    </source>
</evidence>
<evidence type="ECO:0000256" key="2">
    <source>
        <dbReference type="ARBA" id="ARBA00010900"/>
    </source>
</evidence>
<evidence type="ECO:0000256" key="4">
    <source>
        <dbReference type="ARBA" id="ARBA00022728"/>
    </source>
</evidence>
<dbReference type="PANTHER" id="PTHR23329:SF1">
    <property type="entry name" value="TUFTELIN-INTERACTING PROTEIN 11"/>
    <property type="match status" value="1"/>
</dbReference>
<feature type="coiled-coil region" evidence="7">
    <location>
        <begin position="282"/>
        <end position="361"/>
    </location>
</feature>
<dbReference type="GO" id="GO:0003676">
    <property type="term" value="F:nucleic acid binding"/>
    <property type="evidence" value="ECO:0007669"/>
    <property type="project" value="InterPro"/>
</dbReference>
<dbReference type="Pfam" id="PF07842">
    <property type="entry name" value="GCFC"/>
    <property type="match status" value="1"/>
</dbReference>
<sequence>MASEEESNGRIRFEISDWDVKNEFNPSRSTQSKRKLKNLQIYGSFAESDSDDQMDTNDTKPVKQKGINFISGGLKDDLDTNASEELDDNEEVMTFRTNKSKSEGKSKNKWNQEFAGIRRTNAFGDEDFGRWESHTRGIGAKLLGKMGYEPGKGLGKNLQGITTPVEAKKRAGFGAIGLYGSEHKHKPMNTDETFDDNLKTRTKPKTVSERKKEVIKRIIKSTDQIIREQITRPMDESELNSMKVIDMTGPEQRILAGYHEISKSLGFSQRGVDDGEDDSDLLDVTEKEILELTLQIKRESNRLETIEEEINRIQVANSERETQISNYESVLKHMMDLSEKMSEKELSIDEMLQNYDQLRNDFPEEFYSLRCYEAVVPMVFPLIRCVLQDWNPLTDCESMKQLFIKLKTTVNFGEEGVYELLLWELWMPVVRRHICELPSIRQCDEVINLLESWRPLLPDWLFDNIIDQIVLPLIQKEVEEWNPLTDTVPIHSWLHPWLPLLVERSLEHLYDPIRHKLANALTNWYPSDGSAKLILEPWKGVFSAGAMEAFLNINIVPKLEIAMQTLTINPHQQCLDVWHWVMSWQDLVSTTAMVTILEKSFFGRWLNVLYNWLSNGSNLEEVSKWYSGWKSMISPQLLDHPSIKDALKRALDMMNAFASNPNLPKQPFNAFYAPIRPQQQTTPTIAISSKDAVPDVSINFKQLVERRAEEKGILFIPITNRFHEAKQVYKFGKSMVYIDRQVLFTINNNKWVPTSLQTLLDFES</sequence>
<keyword evidence="6" id="KW-0539">Nucleus</keyword>
<dbReference type="EMBL" id="OC854769">
    <property type="protein sequence ID" value="CAD7620297.1"/>
    <property type="molecule type" value="Genomic_DNA"/>
</dbReference>
<evidence type="ECO:0000256" key="8">
    <source>
        <dbReference type="SAM" id="MobiDB-lite"/>
    </source>
</evidence>
<dbReference type="Proteomes" id="UP000759131">
    <property type="component" value="Unassembled WGS sequence"/>
</dbReference>
<comment type="similarity">
    <text evidence="2">Belongs to the TFP11/STIP family.</text>
</comment>
<proteinExistence type="inferred from homology"/>
<evidence type="ECO:0000313" key="11">
    <source>
        <dbReference type="Proteomes" id="UP000759131"/>
    </source>
</evidence>
<dbReference type="InterPro" id="IPR022783">
    <property type="entry name" value="GCFC_dom"/>
</dbReference>
<keyword evidence="3" id="KW-0507">mRNA processing</keyword>
<keyword evidence="5" id="KW-0508">mRNA splicing</keyword>
<dbReference type="Pfam" id="PF01585">
    <property type="entry name" value="G-patch"/>
    <property type="match status" value="1"/>
</dbReference>
<dbReference type="SMART" id="SM00443">
    <property type="entry name" value="G_patch"/>
    <property type="match status" value="1"/>
</dbReference>
<dbReference type="AlphaFoldDB" id="A0A7R9PTN8"/>
<dbReference type="GO" id="GO:0000390">
    <property type="term" value="P:spliceosomal complex disassembly"/>
    <property type="evidence" value="ECO:0007669"/>
    <property type="project" value="InterPro"/>
</dbReference>
<protein>
    <recommendedName>
        <fullName evidence="9">G-patch domain-containing protein</fullName>
    </recommendedName>
</protein>
<dbReference type="PROSITE" id="PS50174">
    <property type="entry name" value="G_PATCH"/>
    <property type="match status" value="1"/>
</dbReference>
<dbReference type="InterPro" id="IPR000467">
    <property type="entry name" value="G_patch_dom"/>
</dbReference>
<name>A0A7R9PTN8_9ACAR</name>
<dbReference type="InterPro" id="IPR022159">
    <property type="entry name" value="STIP/TFIP11_N"/>
</dbReference>
<dbReference type="PANTHER" id="PTHR23329">
    <property type="entry name" value="TUFTELIN-INTERACTING PROTEIN 11-RELATED"/>
    <property type="match status" value="1"/>
</dbReference>
<feature type="domain" description="G-patch" evidence="9">
    <location>
        <begin position="135"/>
        <end position="181"/>
    </location>
</feature>
<reference evidence="10" key="1">
    <citation type="submission" date="2020-11" db="EMBL/GenBank/DDBJ databases">
        <authorList>
            <person name="Tran Van P."/>
        </authorList>
    </citation>
    <scope>NUCLEOTIDE SEQUENCE</scope>
</reference>
<evidence type="ECO:0000259" key="9">
    <source>
        <dbReference type="PROSITE" id="PS50174"/>
    </source>
</evidence>
<feature type="region of interest" description="Disordered" evidence="8">
    <location>
        <begin position="45"/>
        <end position="64"/>
    </location>
</feature>
<feature type="region of interest" description="Disordered" evidence="8">
    <location>
        <begin position="187"/>
        <end position="209"/>
    </location>
</feature>
<dbReference type="GO" id="GO:0071008">
    <property type="term" value="C:U2-type post-mRNA release spliceosomal complex"/>
    <property type="evidence" value="ECO:0007669"/>
    <property type="project" value="TreeGrafter"/>
</dbReference>